<dbReference type="HOGENOM" id="CLU_065769_1_0_9"/>
<sequence>MVKKIDKNELTMYMVTHKSVNFVPAGRTPIFVGGGDNKNNYLRDNTGDNIAEKNPHFCELTAMYWIWKNDKSSKYVSIEHYRRFFMDPAAIIPKVCTPEKIISFLEEEKIVLPDIVTNTISIKEYYQTYHSKEDYENTAQIIHNIYPEYSKDFQTVMLGKSSFGLNMMVVPKPVFDKYCEWLFTILFKLEDITDLSNRSKYQQRAYGFMSERLEYVWLLHNGFNLARIKQLPIYSVVEGKKIYSILKSMKHRLNKKPYDPTKYPVPK</sequence>
<gene>
    <name evidence="2" type="primary">epsIH</name>
    <name evidence="2" type="ordered locus">Ldb2004</name>
</gene>
<dbReference type="KEGG" id="ldb:Ldb2004"/>
<name>Q1G8E9_LACDA</name>
<evidence type="ECO:0000259" key="1">
    <source>
        <dbReference type="Pfam" id="PF14393"/>
    </source>
</evidence>
<accession>Q1G8E9</accession>
<keyword evidence="3" id="KW-1185">Reference proteome</keyword>
<protein>
    <submittedName>
        <fullName evidence="2">EpsIH, Putative glycosyltransferase</fullName>
    </submittedName>
</protein>
<dbReference type="Pfam" id="PF14393">
    <property type="entry name" value="DUF4422"/>
    <property type="match status" value="1"/>
</dbReference>
<dbReference type="InterPro" id="IPR025536">
    <property type="entry name" value="DUF4422"/>
</dbReference>
<proteinExistence type="predicted"/>
<dbReference type="BioCyc" id="LDEL390333:LDB_RS08720-MONOMER"/>
<evidence type="ECO:0000313" key="2">
    <source>
        <dbReference type="EMBL" id="CAI98742.1"/>
    </source>
</evidence>
<organism evidence="2 3">
    <name type="scientific">Lactobacillus delbrueckii subsp. bulgaricus (strain ATCC 11842 / DSM 20081 / BCRC 10696 / JCM 1002 / NBRC 13953 / NCIMB 11778 / NCTC 12712 / WDCM 00102 / Lb 14)</name>
    <dbReference type="NCBI Taxonomy" id="390333"/>
    <lineage>
        <taxon>Bacteria</taxon>
        <taxon>Bacillati</taxon>
        <taxon>Bacillota</taxon>
        <taxon>Bacilli</taxon>
        <taxon>Lactobacillales</taxon>
        <taxon>Lactobacillaceae</taxon>
        <taxon>Lactobacillus</taxon>
    </lineage>
</organism>
<dbReference type="STRING" id="390333.Ldb2004"/>
<dbReference type="Proteomes" id="UP000001259">
    <property type="component" value="Chromosome"/>
</dbReference>
<keyword evidence="2" id="KW-0808">Transferase</keyword>
<dbReference type="PATRIC" id="fig|390333.13.peg.1241"/>
<feature type="domain" description="DUF4422" evidence="1">
    <location>
        <begin position="12"/>
        <end position="221"/>
    </location>
</feature>
<dbReference type="GO" id="GO:0016740">
    <property type="term" value="F:transferase activity"/>
    <property type="evidence" value="ECO:0007669"/>
    <property type="project" value="UniProtKB-KW"/>
</dbReference>
<dbReference type="EMBL" id="CR954253">
    <property type="protein sequence ID" value="CAI98742.1"/>
    <property type="molecule type" value="Genomic_DNA"/>
</dbReference>
<dbReference type="RefSeq" id="WP_011544272.1">
    <property type="nucleotide sequence ID" value="NC_008054.1"/>
</dbReference>
<reference evidence="2 3" key="1">
    <citation type="journal article" date="2006" name="Proc. Natl. Acad. Sci. U.S.A.">
        <title>The complete genome sequence of Lactobacillus bulgaricus reveals extensive and ongoing reductive evolution.</title>
        <authorList>
            <person name="van de Guchte M."/>
            <person name="Penaud S."/>
            <person name="Grimaldi C."/>
            <person name="Barbe V."/>
            <person name="Bryson K."/>
            <person name="Nicolas P."/>
            <person name="Robert C."/>
            <person name="Oztas S."/>
            <person name="Mangenot S."/>
            <person name="Couloux A."/>
            <person name="Loux V."/>
            <person name="Dervyn R."/>
            <person name="Bossy R."/>
            <person name="Bolotin A."/>
            <person name="Batto J.-M."/>
            <person name="Walunas T."/>
            <person name="Gibrat J.-F."/>
            <person name="Bessieres P."/>
            <person name="Weissenbach J."/>
            <person name="Ehrlich S.D."/>
            <person name="Maguin E."/>
        </authorList>
    </citation>
    <scope>NUCLEOTIDE SEQUENCE [LARGE SCALE GENOMIC DNA]</scope>
    <source>
        <strain evidence="3">ATCC 11842 / DSM 20081 / BCRC 10696 / JCM 1002 / NBRC 13953 / NCIMB 11778 / NCTC 12712 / WDCM 00102 / Lb 14</strain>
    </source>
</reference>
<dbReference type="AlphaFoldDB" id="Q1G8E9"/>
<evidence type="ECO:0000313" key="3">
    <source>
        <dbReference type="Proteomes" id="UP000001259"/>
    </source>
</evidence>
<dbReference type="eggNOG" id="COG1442">
    <property type="taxonomic scope" value="Bacteria"/>
</dbReference>